<sequence>MDRVLNGAPWTFNNHLLMIHRLKDGDDPLKAFIEKEKKVMFSPGKCYYVDFKYERLTLFCFFYGRLGHNDYFCQAKMDLGVEVAEMRWDLSLVGQSIRALAMNSVWLREEGKRDSRTRIDPMLGLNLEGDMKLVLDMKWDTSKLQGQLDMNHDLEECAIVGGDEKKRPRRDNGSCSEGKASNLIVVRDENVGFLMVLRLRLMAQWEENDEEKQWRFTGFYEAPYAHNRDDLWNLLRNLGYFQQLQ</sequence>
<name>A0A7J9CTF0_GOSGO</name>
<organism evidence="2 3">
    <name type="scientific">Gossypium gossypioides</name>
    <name type="common">Mexican cotton</name>
    <name type="synonym">Selera gossypioides</name>
    <dbReference type="NCBI Taxonomy" id="34282"/>
    <lineage>
        <taxon>Eukaryota</taxon>
        <taxon>Viridiplantae</taxon>
        <taxon>Streptophyta</taxon>
        <taxon>Embryophyta</taxon>
        <taxon>Tracheophyta</taxon>
        <taxon>Spermatophyta</taxon>
        <taxon>Magnoliopsida</taxon>
        <taxon>eudicotyledons</taxon>
        <taxon>Gunneridae</taxon>
        <taxon>Pentapetalae</taxon>
        <taxon>rosids</taxon>
        <taxon>malvids</taxon>
        <taxon>Malvales</taxon>
        <taxon>Malvaceae</taxon>
        <taxon>Malvoideae</taxon>
        <taxon>Gossypium</taxon>
    </lineage>
</organism>
<dbReference type="InterPro" id="IPR025836">
    <property type="entry name" value="Zn_knuckle_CX2CX4HX4C"/>
</dbReference>
<dbReference type="Pfam" id="PF14392">
    <property type="entry name" value="zf-CCHC_4"/>
    <property type="match status" value="1"/>
</dbReference>
<evidence type="ECO:0000313" key="3">
    <source>
        <dbReference type="Proteomes" id="UP000593579"/>
    </source>
</evidence>
<comment type="caution">
    <text evidence="2">The sequence shown here is derived from an EMBL/GenBank/DDBJ whole genome shotgun (WGS) entry which is preliminary data.</text>
</comment>
<keyword evidence="3" id="KW-1185">Reference proteome</keyword>
<accession>A0A7J9CTF0</accession>
<gene>
    <name evidence="2" type="ORF">Gogos_000681</name>
</gene>
<dbReference type="EMBL" id="JABEZY010000013">
    <property type="protein sequence ID" value="MBA0751780.1"/>
    <property type="molecule type" value="Genomic_DNA"/>
</dbReference>
<feature type="domain" description="Zinc knuckle CX2CX4HX4C" evidence="1">
    <location>
        <begin position="34"/>
        <end position="74"/>
    </location>
</feature>
<proteinExistence type="predicted"/>
<evidence type="ECO:0000259" key="1">
    <source>
        <dbReference type="Pfam" id="PF14392"/>
    </source>
</evidence>
<dbReference type="AlphaFoldDB" id="A0A7J9CTF0"/>
<evidence type="ECO:0000313" key="2">
    <source>
        <dbReference type="EMBL" id="MBA0751780.1"/>
    </source>
</evidence>
<dbReference type="OrthoDB" id="1707487at2759"/>
<reference evidence="2 3" key="1">
    <citation type="journal article" date="2019" name="Genome Biol. Evol.">
        <title>Insights into the evolution of the New World diploid cottons (Gossypium, subgenus Houzingenia) based on genome sequencing.</title>
        <authorList>
            <person name="Grover C.E."/>
            <person name="Arick M.A. 2nd"/>
            <person name="Thrash A."/>
            <person name="Conover J.L."/>
            <person name="Sanders W.S."/>
            <person name="Peterson D.G."/>
            <person name="Frelichowski J.E."/>
            <person name="Scheffler J.A."/>
            <person name="Scheffler B.E."/>
            <person name="Wendel J.F."/>
        </authorList>
    </citation>
    <scope>NUCLEOTIDE SEQUENCE [LARGE SCALE GENOMIC DNA]</scope>
    <source>
        <strain evidence="2">5</strain>
        <tissue evidence="2">Leaf</tissue>
    </source>
</reference>
<dbReference type="Proteomes" id="UP000593579">
    <property type="component" value="Unassembled WGS sequence"/>
</dbReference>
<protein>
    <recommendedName>
        <fullName evidence="1">Zinc knuckle CX2CX4HX4C domain-containing protein</fullName>
    </recommendedName>
</protein>